<dbReference type="OMA" id="FAMEIRT"/>
<sequence length="390" mass="44572">MAAPGFNLPADLFGLIYDRLPCPVDRLHMRQVCHNWRTAVTPPAPRPLPSIFLPRAGALSFSCVFSGCATPRLKLWVEDARRARYFGSFDGGWVFFAIGRPHGHTLQNLLADHSFKLPSLFFLRNGCHIPLVILAATLSSPPVHGKSVIGAIVSSRRRLRGTERQLAFWRLGQCDAIDKTLTPTQADLEDIIFHKKSFHVLDEQERVRAYTPLFDRDGNMEECHTEWPLSQMRRRHYEEHVAARYLVESRDELLMVVRLTPHHGQPTSAFRVFQMVYLRGRLHRNAHILGSLEHTWNELHKLDGRVLFVGRGCSRSHEVADHAGFEEGVYFLDDGSFRDGDKDELLFQNSDQLQFSCTDSGRWSAPTRQIESLFPEQAPSNYSPPVWIRP</sequence>
<protein>
    <recommendedName>
        <fullName evidence="1">KIB1-4 beta-propeller domain-containing protein</fullName>
    </recommendedName>
</protein>
<dbReference type="AlphaFoldDB" id="J3M9V8"/>
<dbReference type="PANTHER" id="PTHR33110">
    <property type="entry name" value="F-BOX/KELCH-REPEAT PROTEIN-RELATED"/>
    <property type="match status" value="1"/>
</dbReference>
<organism evidence="2">
    <name type="scientific">Oryza brachyantha</name>
    <name type="common">malo sina</name>
    <dbReference type="NCBI Taxonomy" id="4533"/>
    <lineage>
        <taxon>Eukaryota</taxon>
        <taxon>Viridiplantae</taxon>
        <taxon>Streptophyta</taxon>
        <taxon>Embryophyta</taxon>
        <taxon>Tracheophyta</taxon>
        <taxon>Spermatophyta</taxon>
        <taxon>Magnoliopsida</taxon>
        <taxon>Liliopsida</taxon>
        <taxon>Poales</taxon>
        <taxon>Poaceae</taxon>
        <taxon>BOP clade</taxon>
        <taxon>Oryzoideae</taxon>
        <taxon>Oryzeae</taxon>
        <taxon>Oryzinae</taxon>
        <taxon>Oryza</taxon>
    </lineage>
</organism>
<feature type="domain" description="KIB1-4 beta-propeller" evidence="1">
    <location>
        <begin position="77"/>
        <end position="340"/>
    </location>
</feature>
<dbReference type="Proteomes" id="UP000006038">
    <property type="component" value="Chromosome 5"/>
</dbReference>
<reference evidence="2" key="1">
    <citation type="journal article" date="2013" name="Nat. Commun.">
        <title>Whole-genome sequencing of Oryza brachyantha reveals mechanisms underlying Oryza genome evolution.</title>
        <authorList>
            <person name="Chen J."/>
            <person name="Huang Q."/>
            <person name="Gao D."/>
            <person name="Wang J."/>
            <person name="Lang Y."/>
            <person name="Liu T."/>
            <person name="Li B."/>
            <person name="Bai Z."/>
            <person name="Luis Goicoechea J."/>
            <person name="Liang C."/>
            <person name="Chen C."/>
            <person name="Zhang W."/>
            <person name="Sun S."/>
            <person name="Liao Y."/>
            <person name="Zhang X."/>
            <person name="Yang L."/>
            <person name="Song C."/>
            <person name="Wang M."/>
            <person name="Shi J."/>
            <person name="Liu G."/>
            <person name="Liu J."/>
            <person name="Zhou H."/>
            <person name="Zhou W."/>
            <person name="Yu Q."/>
            <person name="An N."/>
            <person name="Chen Y."/>
            <person name="Cai Q."/>
            <person name="Wang B."/>
            <person name="Liu B."/>
            <person name="Min J."/>
            <person name="Huang Y."/>
            <person name="Wu H."/>
            <person name="Li Z."/>
            <person name="Zhang Y."/>
            <person name="Yin Y."/>
            <person name="Song W."/>
            <person name="Jiang J."/>
            <person name="Jackson S.A."/>
            <person name="Wing R.A."/>
            <person name="Wang J."/>
            <person name="Chen M."/>
        </authorList>
    </citation>
    <scope>NUCLEOTIDE SEQUENCE [LARGE SCALE GENOMIC DNA]</scope>
    <source>
        <strain evidence="2">cv. IRGC 101232</strain>
    </source>
</reference>
<accession>J3M9V8</accession>
<dbReference type="OrthoDB" id="591341at2759"/>
<dbReference type="HOGENOM" id="CLU_019286_5_1_1"/>
<dbReference type="Pfam" id="PF03478">
    <property type="entry name" value="Beta-prop_KIB1-4"/>
    <property type="match status" value="1"/>
</dbReference>
<keyword evidence="3" id="KW-1185">Reference proteome</keyword>
<name>J3M9V8_ORYBR</name>
<dbReference type="KEGG" id="obr:102712173"/>
<evidence type="ECO:0000313" key="3">
    <source>
        <dbReference type="Proteomes" id="UP000006038"/>
    </source>
</evidence>
<dbReference type="Gene3D" id="1.20.1280.50">
    <property type="match status" value="1"/>
</dbReference>
<proteinExistence type="predicted"/>
<reference evidence="2" key="2">
    <citation type="submission" date="2013-04" db="UniProtKB">
        <authorList>
            <consortium name="EnsemblPlants"/>
        </authorList>
    </citation>
    <scope>IDENTIFICATION</scope>
</reference>
<dbReference type="InterPro" id="IPR005174">
    <property type="entry name" value="KIB1-4_b-propeller"/>
</dbReference>
<gene>
    <name evidence="2" type="primary">LOC102712173</name>
</gene>
<dbReference type="eggNOG" id="KOG0594">
    <property type="taxonomic scope" value="Eukaryota"/>
</dbReference>
<evidence type="ECO:0000259" key="1">
    <source>
        <dbReference type="Pfam" id="PF03478"/>
    </source>
</evidence>
<evidence type="ECO:0000313" key="2">
    <source>
        <dbReference type="EnsemblPlants" id="OB05G33820.1"/>
    </source>
</evidence>
<dbReference type="PANTHER" id="PTHR33110:SF125">
    <property type="entry name" value="OS05G0570350 PROTEIN"/>
    <property type="match status" value="1"/>
</dbReference>
<dbReference type="Gramene" id="OB05G33820.1">
    <property type="protein sequence ID" value="OB05G33820.1"/>
    <property type="gene ID" value="OB05G33820"/>
</dbReference>
<dbReference type="GeneID" id="102712173"/>
<dbReference type="EnsemblPlants" id="OB05G33820.1">
    <property type="protein sequence ID" value="OB05G33820.1"/>
    <property type="gene ID" value="OB05G33820"/>
</dbReference>